<organism evidence="1 2">
    <name type="scientific">Bradyrhizobium frederickii</name>
    <dbReference type="NCBI Taxonomy" id="2560054"/>
    <lineage>
        <taxon>Bacteria</taxon>
        <taxon>Pseudomonadati</taxon>
        <taxon>Pseudomonadota</taxon>
        <taxon>Alphaproteobacteria</taxon>
        <taxon>Hyphomicrobiales</taxon>
        <taxon>Nitrobacteraceae</taxon>
        <taxon>Bradyrhizobium</taxon>
    </lineage>
</organism>
<sequence>MSVKAIVANVLRDELVTIGTRSLTVPELEKIADHMFERITNLELELAAPDFGAAGRNRD</sequence>
<protein>
    <submittedName>
        <fullName evidence="1">Uncharacterized protein</fullName>
    </submittedName>
</protein>
<reference evidence="1 2" key="1">
    <citation type="submission" date="2019-03" db="EMBL/GenBank/DDBJ databases">
        <title>Bradyrhizobium strains diversity isolated from Chamaecrista fasciculata.</title>
        <authorList>
            <person name="Urquiaga M.C.O."/>
            <person name="Hungria M."/>
            <person name="Delamuta J.R.M."/>
        </authorList>
    </citation>
    <scope>NUCLEOTIDE SEQUENCE [LARGE SCALE GENOMIC DNA]</scope>
    <source>
        <strain evidence="1 2">CNPSo 3424</strain>
    </source>
</reference>
<keyword evidence="2" id="KW-1185">Reference proteome</keyword>
<comment type="caution">
    <text evidence="1">The sequence shown here is derived from an EMBL/GenBank/DDBJ whole genome shotgun (WGS) entry which is preliminary data.</text>
</comment>
<evidence type="ECO:0000313" key="1">
    <source>
        <dbReference type="EMBL" id="TFV34832.1"/>
    </source>
</evidence>
<dbReference type="EMBL" id="SPQU01000018">
    <property type="protein sequence ID" value="TFV34832.1"/>
    <property type="molecule type" value="Genomic_DNA"/>
</dbReference>
<evidence type="ECO:0000313" key="2">
    <source>
        <dbReference type="Proteomes" id="UP000298225"/>
    </source>
</evidence>
<dbReference type="Proteomes" id="UP000298225">
    <property type="component" value="Unassembled WGS sequence"/>
</dbReference>
<dbReference type="RefSeq" id="WP_135171108.1">
    <property type="nucleotide sequence ID" value="NZ_SPQU01000018.1"/>
</dbReference>
<dbReference type="OrthoDB" id="8253770at2"/>
<accession>A0A4Y9KYU0</accession>
<gene>
    <name evidence="1" type="ORF">E4K66_29860</name>
</gene>
<dbReference type="AlphaFoldDB" id="A0A4Y9KYU0"/>
<proteinExistence type="predicted"/>
<name>A0A4Y9KYU0_9BRAD</name>